<evidence type="ECO:0000313" key="4">
    <source>
        <dbReference type="Proteomes" id="UP000315711"/>
    </source>
</evidence>
<dbReference type="SMART" id="SM00267">
    <property type="entry name" value="GGDEF"/>
    <property type="match status" value="1"/>
</dbReference>
<dbReference type="CDD" id="cd01949">
    <property type="entry name" value="GGDEF"/>
    <property type="match status" value="1"/>
</dbReference>
<dbReference type="PROSITE" id="PS50887">
    <property type="entry name" value="GGDEF"/>
    <property type="match status" value="1"/>
</dbReference>
<dbReference type="AlphaFoldDB" id="A0A562QTY7"/>
<dbReference type="Pfam" id="PF00563">
    <property type="entry name" value="EAL"/>
    <property type="match status" value="1"/>
</dbReference>
<dbReference type="InterPro" id="IPR050706">
    <property type="entry name" value="Cyclic-di-GMP_PDE-like"/>
</dbReference>
<dbReference type="EMBL" id="VLKZ01000001">
    <property type="protein sequence ID" value="TWI59700.1"/>
    <property type="molecule type" value="Genomic_DNA"/>
</dbReference>
<dbReference type="Gene3D" id="3.20.20.450">
    <property type="entry name" value="EAL domain"/>
    <property type="match status" value="1"/>
</dbReference>
<dbReference type="OrthoDB" id="980411at2"/>
<accession>A0A562QTY7</accession>
<reference evidence="3 4" key="1">
    <citation type="journal article" date="2015" name="Stand. Genomic Sci.">
        <title>Genomic Encyclopedia of Bacterial and Archaeal Type Strains, Phase III: the genomes of soil and plant-associated and newly described type strains.</title>
        <authorList>
            <person name="Whitman W.B."/>
            <person name="Woyke T."/>
            <person name="Klenk H.P."/>
            <person name="Zhou Y."/>
            <person name="Lilburn T.G."/>
            <person name="Beck B.J."/>
            <person name="De Vos P."/>
            <person name="Vandamme P."/>
            <person name="Eisen J.A."/>
            <person name="Garrity G."/>
            <person name="Hugenholtz P."/>
            <person name="Kyrpides N.C."/>
        </authorList>
    </citation>
    <scope>NUCLEOTIDE SEQUENCE [LARGE SCALE GENOMIC DNA]</scope>
    <source>
        <strain evidence="3 4">CGMCC 1.10116</strain>
    </source>
</reference>
<sequence length="559" mass="64672">MEHHRVVPIMTMVKAFEQIYDLVFLMEERNGQFFYVYVSPNAKELASLGEDCIGKTLFDVYPRYFSEHLHSKYEEALRTRHPVVFKDKMNSESFYEVGKTIVIPLICANQQPRYFIGYTEVMKYKDSTAYDSLTGLPSFHLLREQLQVRIQIESERPLAFCYLNIRHFKYYIDLIGHAFVDQLILEMTRRIKDGLAHTKSLLARITGDEFVFFLDGEENGSTVAKKVQKQLSMPYQINGIEFSLHTAIGMAYAAQEGERVDNLINQAYHAMFQAKQIDGNEVRIFNLDAHSREIIHKPNLERELRRAIGKNELTIYFQPIIHTRTGEIRYEALLRWFSAKLGPVSPEVFIATAEKSGYIQEIDRWVIENVCREMGIVHQRLKRVSINLSTKTLESSELEYVLCSACARYDINPNQIELELTEHTLLRDEEELIVKLGRLREIGFRLAIDDFGMSHASFNYLRVLPVDKIKIDKAFIQNIVYDSREFHIVSSILSLAKKIGVDVTAEGVETKEQALLMMGAGCDELQGYYFSKPAPNDILLKMSEKTKNQWLDLVELNKV</sequence>
<dbReference type="CDD" id="cd01948">
    <property type="entry name" value="EAL"/>
    <property type="match status" value="1"/>
</dbReference>
<dbReference type="PANTHER" id="PTHR33121:SF79">
    <property type="entry name" value="CYCLIC DI-GMP PHOSPHODIESTERASE PDED-RELATED"/>
    <property type="match status" value="1"/>
</dbReference>
<organism evidence="3 4">
    <name type="scientific">Halalkalibacter nanhaiisediminis</name>
    <dbReference type="NCBI Taxonomy" id="688079"/>
    <lineage>
        <taxon>Bacteria</taxon>
        <taxon>Bacillati</taxon>
        <taxon>Bacillota</taxon>
        <taxon>Bacilli</taxon>
        <taxon>Bacillales</taxon>
        <taxon>Bacillaceae</taxon>
        <taxon>Halalkalibacter</taxon>
    </lineage>
</organism>
<dbReference type="Proteomes" id="UP000315711">
    <property type="component" value="Unassembled WGS sequence"/>
</dbReference>
<dbReference type="SUPFAM" id="SSF141868">
    <property type="entry name" value="EAL domain-like"/>
    <property type="match status" value="1"/>
</dbReference>
<name>A0A562QTY7_9BACI</name>
<evidence type="ECO:0000313" key="3">
    <source>
        <dbReference type="EMBL" id="TWI59700.1"/>
    </source>
</evidence>
<dbReference type="SMART" id="SM00052">
    <property type="entry name" value="EAL"/>
    <property type="match status" value="1"/>
</dbReference>
<dbReference type="PANTHER" id="PTHR33121">
    <property type="entry name" value="CYCLIC DI-GMP PHOSPHODIESTERASE PDEF"/>
    <property type="match status" value="1"/>
</dbReference>
<comment type="caution">
    <text evidence="3">The sequence shown here is derived from an EMBL/GenBank/DDBJ whole genome shotgun (WGS) entry which is preliminary data.</text>
</comment>
<proteinExistence type="predicted"/>
<evidence type="ECO:0000259" key="1">
    <source>
        <dbReference type="PROSITE" id="PS50883"/>
    </source>
</evidence>
<evidence type="ECO:0000259" key="2">
    <source>
        <dbReference type="PROSITE" id="PS50887"/>
    </source>
</evidence>
<dbReference type="Gene3D" id="3.30.450.20">
    <property type="entry name" value="PAS domain"/>
    <property type="match status" value="1"/>
</dbReference>
<dbReference type="InterPro" id="IPR029787">
    <property type="entry name" value="Nucleotide_cyclase"/>
</dbReference>
<dbReference type="InterPro" id="IPR043128">
    <property type="entry name" value="Rev_trsase/Diguanyl_cyclase"/>
</dbReference>
<dbReference type="InterPro" id="IPR035919">
    <property type="entry name" value="EAL_sf"/>
</dbReference>
<dbReference type="RefSeq" id="WP_144448537.1">
    <property type="nucleotide sequence ID" value="NZ_VLKZ01000001.1"/>
</dbReference>
<dbReference type="Pfam" id="PF00990">
    <property type="entry name" value="GGDEF"/>
    <property type="match status" value="1"/>
</dbReference>
<dbReference type="GO" id="GO:0071111">
    <property type="term" value="F:cyclic-guanylate-specific phosphodiesterase activity"/>
    <property type="evidence" value="ECO:0007669"/>
    <property type="project" value="InterPro"/>
</dbReference>
<gene>
    <name evidence="3" type="ORF">IQ10_00120</name>
</gene>
<dbReference type="Gene3D" id="3.30.70.270">
    <property type="match status" value="1"/>
</dbReference>
<dbReference type="InterPro" id="IPR001633">
    <property type="entry name" value="EAL_dom"/>
</dbReference>
<dbReference type="InterPro" id="IPR000160">
    <property type="entry name" value="GGDEF_dom"/>
</dbReference>
<protein>
    <submittedName>
        <fullName evidence="3">Diguanylate cyclase (GGDEF)-like protein</fullName>
    </submittedName>
</protein>
<keyword evidence="4" id="KW-1185">Reference proteome</keyword>
<dbReference type="PROSITE" id="PS50883">
    <property type="entry name" value="EAL"/>
    <property type="match status" value="1"/>
</dbReference>
<feature type="domain" description="GGDEF" evidence="2">
    <location>
        <begin position="156"/>
        <end position="287"/>
    </location>
</feature>
<dbReference type="NCBIfam" id="TIGR00254">
    <property type="entry name" value="GGDEF"/>
    <property type="match status" value="1"/>
</dbReference>
<feature type="domain" description="EAL" evidence="1">
    <location>
        <begin position="297"/>
        <end position="547"/>
    </location>
</feature>
<dbReference type="SUPFAM" id="SSF55073">
    <property type="entry name" value="Nucleotide cyclase"/>
    <property type="match status" value="1"/>
</dbReference>